<gene>
    <name evidence="2" type="ORF">BaRGS_00040417</name>
</gene>
<organism evidence="2 3">
    <name type="scientific">Batillaria attramentaria</name>
    <dbReference type="NCBI Taxonomy" id="370345"/>
    <lineage>
        <taxon>Eukaryota</taxon>
        <taxon>Metazoa</taxon>
        <taxon>Spiralia</taxon>
        <taxon>Lophotrochozoa</taxon>
        <taxon>Mollusca</taxon>
        <taxon>Gastropoda</taxon>
        <taxon>Caenogastropoda</taxon>
        <taxon>Sorbeoconcha</taxon>
        <taxon>Cerithioidea</taxon>
        <taxon>Batillariidae</taxon>
        <taxon>Batillaria</taxon>
    </lineage>
</organism>
<dbReference type="AlphaFoldDB" id="A0ABD0J0Q5"/>
<proteinExistence type="predicted"/>
<sequence>MNLNAESIGAAAERLYHKYNVRLLGVKCGLAFLMQGSDEHTQEDKSAEIRSTLAEILLKKTTVSEHGTESIVISQVQQEEQQQELQDTAVKSWQSDNMFSGGKHTKDDTSTAPANTDLPRPIDQENAMGKVRVADDPRMNAFCAQQGLFRRRRH</sequence>
<evidence type="ECO:0000313" key="3">
    <source>
        <dbReference type="Proteomes" id="UP001519460"/>
    </source>
</evidence>
<protein>
    <submittedName>
        <fullName evidence="2">Uncharacterized protein</fullName>
    </submittedName>
</protein>
<dbReference type="Proteomes" id="UP001519460">
    <property type="component" value="Unassembled WGS sequence"/>
</dbReference>
<evidence type="ECO:0000313" key="2">
    <source>
        <dbReference type="EMBL" id="KAK7444367.1"/>
    </source>
</evidence>
<evidence type="ECO:0000256" key="1">
    <source>
        <dbReference type="SAM" id="MobiDB-lite"/>
    </source>
</evidence>
<feature type="region of interest" description="Disordered" evidence="1">
    <location>
        <begin position="80"/>
        <end position="127"/>
    </location>
</feature>
<name>A0ABD0J0Q5_9CAEN</name>
<feature type="compositionally biased region" description="Polar residues" evidence="1">
    <location>
        <begin position="85"/>
        <end position="98"/>
    </location>
</feature>
<keyword evidence="3" id="KW-1185">Reference proteome</keyword>
<accession>A0ABD0J0Q5</accession>
<dbReference type="EMBL" id="JACVVK020000807">
    <property type="protein sequence ID" value="KAK7444367.1"/>
    <property type="molecule type" value="Genomic_DNA"/>
</dbReference>
<reference evidence="2 3" key="1">
    <citation type="journal article" date="2023" name="Sci. Data">
        <title>Genome assembly of the Korean intertidal mud-creeper Batillaria attramentaria.</title>
        <authorList>
            <person name="Patra A.K."/>
            <person name="Ho P.T."/>
            <person name="Jun S."/>
            <person name="Lee S.J."/>
            <person name="Kim Y."/>
            <person name="Won Y.J."/>
        </authorList>
    </citation>
    <scope>NUCLEOTIDE SEQUENCE [LARGE SCALE GENOMIC DNA]</scope>
    <source>
        <strain evidence="2">Wonlab-2016</strain>
    </source>
</reference>
<comment type="caution">
    <text evidence="2">The sequence shown here is derived from an EMBL/GenBank/DDBJ whole genome shotgun (WGS) entry which is preliminary data.</text>
</comment>